<dbReference type="EMBL" id="UINC01196169">
    <property type="protein sequence ID" value="SVE13061.1"/>
    <property type="molecule type" value="Genomic_DNA"/>
</dbReference>
<proteinExistence type="predicted"/>
<reference evidence="1" key="1">
    <citation type="submission" date="2018-05" db="EMBL/GenBank/DDBJ databases">
        <authorList>
            <person name="Lanie J.A."/>
            <person name="Ng W.-L."/>
            <person name="Kazmierczak K.M."/>
            <person name="Andrzejewski T.M."/>
            <person name="Davidsen T.M."/>
            <person name="Wayne K.J."/>
            <person name="Tettelin H."/>
            <person name="Glass J.I."/>
            <person name="Rusch D."/>
            <person name="Podicherti R."/>
            <person name="Tsui H.-C.T."/>
            <person name="Winkler M.E."/>
        </authorList>
    </citation>
    <scope>NUCLEOTIDE SEQUENCE</scope>
</reference>
<accession>A0A383AZK3</accession>
<protein>
    <submittedName>
        <fullName evidence="1">Uncharacterized protein</fullName>
    </submittedName>
</protein>
<organism evidence="1">
    <name type="scientific">marine metagenome</name>
    <dbReference type="NCBI Taxonomy" id="408172"/>
    <lineage>
        <taxon>unclassified sequences</taxon>
        <taxon>metagenomes</taxon>
        <taxon>ecological metagenomes</taxon>
    </lineage>
</organism>
<name>A0A383AZK3_9ZZZZ</name>
<sequence length="105" mass="12405">LRALATMQRWYLSEKNKQNESNKENVLSAIKFIESPEVTNILMQQINISEKKKKKLELTKKNIDDVIELNDNSDTIIEELFKEIEKIGIEAFIIKWKKIKNKNEN</sequence>
<dbReference type="AlphaFoldDB" id="A0A383AZK3"/>
<evidence type="ECO:0000313" key="1">
    <source>
        <dbReference type="EMBL" id="SVE13061.1"/>
    </source>
</evidence>
<feature type="non-terminal residue" evidence="1">
    <location>
        <position position="1"/>
    </location>
</feature>
<gene>
    <name evidence="1" type="ORF">METZ01_LOCUS465915</name>
</gene>